<reference evidence="2" key="1">
    <citation type="submission" date="2021-11" db="EMBL/GenBank/DDBJ databases">
        <authorList>
            <person name="Schell T."/>
        </authorList>
    </citation>
    <scope>NUCLEOTIDE SEQUENCE</scope>
    <source>
        <strain evidence="2">M5</strain>
    </source>
</reference>
<organism evidence="2 3">
    <name type="scientific">Daphnia galeata</name>
    <dbReference type="NCBI Taxonomy" id="27404"/>
    <lineage>
        <taxon>Eukaryota</taxon>
        <taxon>Metazoa</taxon>
        <taxon>Ecdysozoa</taxon>
        <taxon>Arthropoda</taxon>
        <taxon>Crustacea</taxon>
        <taxon>Branchiopoda</taxon>
        <taxon>Diplostraca</taxon>
        <taxon>Cladocera</taxon>
        <taxon>Anomopoda</taxon>
        <taxon>Daphniidae</taxon>
        <taxon>Daphnia</taxon>
    </lineage>
</organism>
<dbReference type="Gene3D" id="1.10.10.2590">
    <property type="entry name" value="BEN domain"/>
    <property type="match status" value="1"/>
</dbReference>
<evidence type="ECO:0000256" key="1">
    <source>
        <dbReference type="SAM" id="MobiDB-lite"/>
    </source>
</evidence>
<dbReference type="Proteomes" id="UP000789390">
    <property type="component" value="Unassembled WGS sequence"/>
</dbReference>
<evidence type="ECO:0000313" key="3">
    <source>
        <dbReference type="Proteomes" id="UP000789390"/>
    </source>
</evidence>
<feature type="region of interest" description="Disordered" evidence="1">
    <location>
        <begin position="22"/>
        <end position="66"/>
    </location>
</feature>
<dbReference type="AlphaFoldDB" id="A0A8J2RKV5"/>
<evidence type="ECO:0000313" key="2">
    <source>
        <dbReference type="EMBL" id="CAH0101614.1"/>
    </source>
</evidence>
<protein>
    <submittedName>
        <fullName evidence="2">Uncharacterized protein</fullName>
    </submittedName>
</protein>
<keyword evidence="3" id="KW-1185">Reference proteome</keyword>
<proteinExistence type="predicted"/>
<name>A0A8J2RKV5_9CRUS</name>
<accession>A0A8J2RKV5</accession>
<dbReference type="OrthoDB" id="6395555at2759"/>
<comment type="caution">
    <text evidence="2">The sequence shown here is derived from an EMBL/GenBank/DDBJ whole genome shotgun (WGS) entry which is preliminary data.</text>
</comment>
<gene>
    <name evidence="2" type="ORF">DGAL_LOCUS3952</name>
</gene>
<dbReference type="EMBL" id="CAKKLH010000062">
    <property type="protein sequence ID" value="CAH0101614.1"/>
    <property type="molecule type" value="Genomic_DNA"/>
</dbReference>
<sequence>MKEHVLDLGHILKNSAALQASNNRSPTASFAGSPVHPNRAVNSDKREQVQEGKGGSKKTDGNLNKSRNNGIAIIMDALYQPEELVNMSLSGSACPSMPGSKPKPAIPEEVLDEIMGFMVRYWDQAYKGSILTEQQVKEAVSAKPMAVQTREKTQKKKMLANEASSPLTAGATNTATISITTTVSITATDV</sequence>